<gene>
    <name evidence="2" type="ORF">BDK51DRAFT_34777</name>
</gene>
<dbReference type="Proteomes" id="UP000269721">
    <property type="component" value="Unassembled WGS sequence"/>
</dbReference>
<feature type="transmembrane region" description="Helical" evidence="1">
    <location>
        <begin position="7"/>
        <end position="35"/>
    </location>
</feature>
<dbReference type="OrthoDB" id="5540378at2759"/>
<sequence length="1715" mass="179037">MKRWQFICFNFSAVSFFTFLVMAPIAYFFIFPAIIQTQLNNQNINQVTINRVAIGNFTDNKIGFLVRGHLPAVNPLPLKAATGDMTMYLHQRGNPDNCLFAIKVPGLQIQLNKPIQLDLDGSLSSDKCSTADTAALMAAFSAGNITRGFEFQIRVRVPIKLFGITIYPGLPLYKNLGAYEQSNVLVPSLTSILNLGPSYLKRTSDGDGMNAMLLSQFPNDVINIPLNDSNGNPLLPALHIETLDVGMDDLGIAVNTTIWLENPLKMDISDISDLSFGLRIEGYNTLNIAIAKLDLPFYNVTDGAFPLGLAIRIGFAGIAPTDMAAAIHAVVQKVIVDGDPDISTQVIGPVHINGVAFVNEITNPLAVDLPVGAILRAFHIDKLHDVLSLSGVLDLVGHANFGASVTSQQIVVPLAVSVGRPCQLPAAIVVPYNVSATVAYDGVSATRLSLWGVEFDTDNTTFTIKTTLALEPINTYAAADAIANAINPILGATPQNSHVDIVDLSFFENGDQPFTWSEELFNRTTLTIPIPAIINVDEIVSLLTHNYQSIPASIGALALAELEDQPGFNAIGHATVQLPDLLASVTSVNLNVGFIQMNATVEDVNAAGIVLPNGLIFNPGFPVDINASAILSRDPALPPKIQSLVSSFLSTQALPSYAGITGLIFGPSASQAFVTFSKIKVQLSTAKFQGWAARAYAGLSTTLLQPGMVKVQGVDLDVVTSRNLTVGLAATLKNPVNISVALGSTALDVTLDDGQLAHVVLPPLSIDLGTGQIAVKTSIGVATGANGMSAKIATLVNQVLNSSPTALVMAIKSLVLTPASGNPAGVIDQLNTVKIQLPTPLVNDIITRPIGNSPIDLSALYPTPDILKQLNIAPSAASLGTSPGAALNASASFGYINPLALSAHCGYFEAAVAIGGHDFVVSRVSGVNLVRGAGNMSLGVNLAFNQGDADLPATVNLFLQNFIAGSIAPYVEVKGIYFGSSADDRNDLFSAIDANLNNITKTIHTGEIVSDLLAASPIKFPAHVNDLVAQAQNALQGTITLNTLPQRALGVGANAKLTFGFPLTVELGYLSTHIGIQGNPLLAFSLPNGLTVDSSVVNLNTTIPFEDDDAADRAVGNLFANFFEGIALRTTIDARSVVIGASPYDTIRAFSQLNVSLPLDNLIALDGPTDVTSLLSTTKPVIGSVNAETRPGRNLGLSADISIVSPIQIQANIGYLASDIAINAQPLLRLSLPTGINVDATGGASHLAVNTALAFTDTDATQTVVAQVANNFFFRQHLGASIGIGGLTLGNSPFDTITALQYVDLPVNLERTLGILGIPLPFRLASALAGTNAKISSVTLHTVPDKSLFAAAAASFSVPFPISARIGYAAASAGLNGQPLANAIVPGIAITATGLTAATNASATLQFTDTDATQTQVATVVNNFLNANSIGGQASVANLFVGNSNSAADKLTILNKVNIVVDLDDVAHGLGFQVPFNIEDLASTIGTTHLGTIDVATIPNRAMSVAAGADFTLPLSFPVDIAIGYLYASSAVDGNPAVDLDASSGIAFNTLNGPRAAAGVKATLRFVDNEATRDSVADLVHQAFHATNGEIDGTVGANTIRIGYSAMDLITAFQKVDVTLQLANIVKQIGVEVPIQLSQLAENFNAKVAGASIATLPGRTLGVGAAAQFAMALPVSINFQTGYFHTGTTVGEQPLAYFDLGGLSITTDGQENHLN</sequence>
<keyword evidence="3" id="KW-1185">Reference proteome</keyword>
<protein>
    <submittedName>
        <fullName evidence="2">Uncharacterized protein</fullName>
    </submittedName>
</protein>
<keyword evidence="1" id="KW-1133">Transmembrane helix</keyword>
<evidence type="ECO:0000313" key="3">
    <source>
        <dbReference type="Proteomes" id="UP000269721"/>
    </source>
</evidence>
<name>A0A4V1IR84_9FUNG</name>
<reference evidence="3" key="1">
    <citation type="journal article" date="2018" name="Nat. Microbiol.">
        <title>Leveraging single-cell genomics to expand the fungal tree of life.</title>
        <authorList>
            <person name="Ahrendt S.R."/>
            <person name="Quandt C.A."/>
            <person name="Ciobanu D."/>
            <person name="Clum A."/>
            <person name="Salamov A."/>
            <person name="Andreopoulos B."/>
            <person name="Cheng J.F."/>
            <person name="Woyke T."/>
            <person name="Pelin A."/>
            <person name="Henrissat B."/>
            <person name="Reynolds N.K."/>
            <person name="Benny G.L."/>
            <person name="Smith M.E."/>
            <person name="James T.Y."/>
            <person name="Grigoriev I.V."/>
        </authorList>
    </citation>
    <scope>NUCLEOTIDE SEQUENCE [LARGE SCALE GENOMIC DNA]</scope>
</reference>
<dbReference type="EMBL" id="KZ996245">
    <property type="protein sequence ID" value="RKO89167.1"/>
    <property type="molecule type" value="Genomic_DNA"/>
</dbReference>
<evidence type="ECO:0000313" key="2">
    <source>
        <dbReference type="EMBL" id="RKO89167.1"/>
    </source>
</evidence>
<keyword evidence="1" id="KW-0812">Transmembrane</keyword>
<evidence type="ECO:0000256" key="1">
    <source>
        <dbReference type="SAM" id="Phobius"/>
    </source>
</evidence>
<keyword evidence="1" id="KW-0472">Membrane</keyword>
<proteinExistence type="predicted"/>
<accession>A0A4V1IR84</accession>
<feature type="non-terminal residue" evidence="2">
    <location>
        <position position="1715"/>
    </location>
</feature>
<organism evidence="2 3">
    <name type="scientific">Blyttiomyces helicus</name>
    <dbReference type="NCBI Taxonomy" id="388810"/>
    <lineage>
        <taxon>Eukaryota</taxon>
        <taxon>Fungi</taxon>
        <taxon>Fungi incertae sedis</taxon>
        <taxon>Chytridiomycota</taxon>
        <taxon>Chytridiomycota incertae sedis</taxon>
        <taxon>Chytridiomycetes</taxon>
        <taxon>Chytridiomycetes incertae sedis</taxon>
        <taxon>Blyttiomyces</taxon>
    </lineage>
</organism>